<accession>A0AAV0FMG7</accession>
<evidence type="ECO:0000313" key="3">
    <source>
        <dbReference type="Proteomes" id="UP001152523"/>
    </source>
</evidence>
<reference evidence="2" key="1">
    <citation type="submission" date="2022-07" db="EMBL/GenBank/DDBJ databases">
        <authorList>
            <person name="Macas J."/>
            <person name="Novak P."/>
            <person name="Neumann P."/>
        </authorList>
    </citation>
    <scope>NUCLEOTIDE SEQUENCE</scope>
</reference>
<protein>
    <submittedName>
        <fullName evidence="2">Uncharacterized protein</fullName>
    </submittedName>
</protein>
<sequence>MLLKEYWGSDSFKKKSTARKKNRNSQKAKESQYR</sequence>
<dbReference type="EMBL" id="CAMAPF010000995">
    <property type="protein sequence ID" value="CAH9136369.1"/>
    <property type="molecule type" value="Genomic_DNA"/>
</dbReference>
<feature type="compositionally biased region" description="Basic residues" evidence="1">
    <location>
        <begin position="14"/>
        <end position="26"/>
    </location>
</feature>
<dbReference type="AlphaFoldDB" id="A0AAV0FMG7"/>
<gene>
    <name evidence="2" type="ORF">CEPIT_LOCUS35227</name>
</gene>
<dbReference type="Proteomes" id="UP001152523">
    <property type="component" value="Unassembled WGS sequence"/>
</dbReference>
<evidence type="ECO:0000313" key="2">
    <source>
        <dbReference type="EMBL" id="CAH9136369.1"/>
    </source>
</evidence>
<proteinExistence type="predicted"/>
<name>A0AAV0FMG7_9ASTE</name>
<evidence type="ECO:0000256" key="1">
    <source>
        <dbReference type="SAM" id="MobiDB-lite"/>
    </source>
</evidence>
<keyword evidence="3" id="KW-1185">Reference proteome</keyword>
<feature type="region of interest" description="Disordered" evidence="1">
    <location>
        <begin position="1"/>
        <end position="34"/>
    </location>
</feature>
<organism evidence="2 3">
    <name type="scientific">Cuscuta epithymum</name>
    <dbReference type="NCBI Taxonomy" id="186058"/>
    <lineage>
        <taxon>Eukaryota</taxon>
        <taxon>Viridiplantae</taxon>
        <taxon>Streptophyta</taxon>
        <taxon>Embryophyta</taxon>
        <taxon>Tracheophyta</taxon>
        <taxon>Spermatophyta</taxon>
        <taxon>Magnoliopsida</taxon>
        <taxon>eudicotyledons</taxon>
        <taxon>Gunneridae</taxon>
        <taxon>Pentapetalae</taxon>
        <taxon>asterids</taxon>
        <taxon>lamiids</taxon>
        <taxon>Solanales</taxon>
        <taxon>Convolvulaceae</taxon>
        <taxon>Cuscuteae</taxon>
        <taxon>Cuscuta</taxon>
        <taxon>Cuscuta subgen. Cuscuta</taxon>
    </lineage>
</organism>
<comment type="caution">
    <text evidence="2">The sequence shown here is derived from an EMBL/GenBank/DDBJ whole genome shotgun (WGS) entry which is preliminary data.</text>
</comment>
<feature type="non-terminal residue" evidence="2">
    <location>
        <position position="34"/>
    </location>
</feature>